<evidence type="ECO:0000256" key="6">
    <source>
        <dbReference type="HAMAP-Rule" id="MF_00505"/>
    </source>
</evidence>
<feature type="binding site" evidence="7">
    <location>
        <position position="182"/>
    </location>
    <ligand>
        <name>ATP</name>
        <dbReference type="ChEBI" id="CHEBI:30616"/>
    </ligand>
</feature>
<comment type="subcellular location">
    <subcellularLocation>
        <location evidence="6">Cytoplasm</location>
    </subcellularLocation>
</comment>
<protein>
    <recommendedName>
        <fullName evidence="6">Chaperone protein HtpG</fullName>
    </recommendedName>
    <alternativeName>
        <fullName evidence="6">Heat shock protein HtpG</fullName>
    </alternativeName>
    <alternativeName>
        <fullName evidence="6">High temperature protein G</fullName>
    </alternativeName>
</protein>
<gene>
    <name evidence="6 8" type="primary">htpG</name>
    <name evidence="8" type="ORF">FZC37_02980</name>
</gene>
<comment type="similarity">
    <text evidence="1 6">Belongs to the heat shock protein 90 family.</text>
</comment>
<evidence type="ECO:0000313" key="9">
    <source>
        <dbReference type="Proteomes" id="UP000323844"/>
    </source>
</evidence>
<evidence type="ECO:0000256" key="5">
    <source>
        <dbReference type="ARBA" id="ARBA00023186"/>
    </source>
</evidence>
<keyword evidence="9" id="KW-1185">Reference proteome</keyword>
<dbReference type="GO" id="GO:0140662">
    <property type="term" value="F:ATP-dependent protein folding chaperone"/>
    <property type="evidence" value="ECO:0007669"/>
    <property type="project" value="InterPro"/>
</dbReference>
<sequence>MQDSGDMNNAQQERNLHQFDAEVGKVLHLMINAIYTNSDTCLRELISNASDACENLRYLAQSDEILSSYVQDLHIEIILNKKENTLSIYDTGIGMTEEELRKNLGSVAHSGTQKFLEQRTGDRQQDSDFIGKFGVGFYSVFMISKNVEVFSCKAGSADVYKWSSDGVSHYCVEKSEEKIRGTRIVVHLDPNSEYLDFHNVKRVVKKYSDYVSVPIMLNVHGDAVQEEDSKCVNSSIAVWRKSKNEVSKQQYEDFYKEIAEVPDSPWGVLHNVNEGVVEFTNLLFLPTNRTFDLFSSERKRRVKLYIKKVFITDEGVDLVPYYLRFLRGVIETDALPLNISRENIQNSPVIGKIRSVIVKRVIDFLTCKLKNNFDEYLHFWSNFGSVLKEGLCEDHVNAPLLLKISLFYSALKKKFITLSSYIEGCKQDQRSIYYFSGESTERMLANPAIEGLLKRDIDVLLLTDTVDSFWVGMINEFEGKKFVSASSFDLGIEKDQDASEANSKGDNDALCKYFKTCLGQKIKDIRISDRLVDSPVCLVSEEGGMDSHMERILVTRKHIEKPSSKILEINPSHDILQKLRSRIEAGTCGVDTEDVVHLMFDQATFLDGSFPENVVDMSNRINRALSRIG</sequence>
<keyword evidence="4 6" id="KW-0346">Stress response</keyword>
<dbReference type="GO" id="GO:0005737">
    <property type="term" value="C:cytoplasm"/>
    <property type="evidence" value="ECO:0007669"/>
    <property type="project" value="UniProtKB-SubCell"/>
</dbReference>
<dbReference type="SUPFAM" id="SSF55874">
    <property type="entry name" value="ATPase domain of HSP90 chaperone/DNA topoisomerase II/histidine kinase"/>
    <property type="match status" value="1"/>
</dbReference>
<dbReference type="Pfam" id="PF13589">
    <property type="entry name" value="HATPase_c_3"/>
    <property type="match status" value="1"/>
</dbReference>
<dbReference type="KEGG" id="snay:FZC37_02980"/>
<feature type="binding site" evidence="7">
    <location>
        <position position="48"/>
    </location>
    <ligand>
        <name>ATP</name>
        <dbReference type="ChEBI" id="CHEBI:30616"/>
    </ligand>
</feature>
<dbReference type="OrthoDB" id="9802640at2"/>
<feature type="binding site" evidence="7">
    <location>
        <position position="44"/>
    </location>
    <ligand>
        <name>ATP</name>
        <dbReference type="ChEBI" id="CHEBI:30616"/>
    </ligand>
</feature>
<keyword evidence="6" id="KW-0963">Cytoplasm</keyword>
<name>A0A5C0UJD8_9RICK</name>
<evidence type="ECO:0000256" key="2">
    <source>
        <dbReference type="ARBA" id="ARBA00022741"/>
    </source>
</evidence>
<evidence type="ECO:0000256" key="4">
    <source>
        <dbReference type="ARBA" id="ARBA00023016"/>
    </source>
</evidence>
<dbReference type="Gene3D" id="3.30.565.10">
    <property type="entry name" value="Histidine kinase-like ATPase, C-terminal domain"/>
    <property type="match status" value="1"/>
</dbReference>
<evidence type="ECO:0000313" key="8">
    <source>
        <dbReference type="EMBL" id="QEK39870.1"/>
    </source>
</evidence>
<dbReference type="GO" id="GO:0051082">
    <property type="term" value="F:unfolded protein binding"/>
    <property type="evidence" value="ECO:0007669"/>
    <property type="project" value="UniProtKB-UniRule"/>
</dbReference>
<dbReference type="SUPFAM" id="SSF54211">
    <property type="entry name" value="Ribosomal protein S5 domain 2-like"/>
    <property type="match status" value="1"/>
</dbReference>
<dbReference type="InterPro" id="IPR036890">
    <property type="entry name" value="HATPase_C_sf"/>
</dbReference>
<accession>A0A5C0UJD8</accession>
<dbReference type="Gene3D" id="1.20.120.790">
    <property type="entry name" value="Heat shock protein 90, C-terminal domain"/>
    <property type="match status" value="1"/>
</dbReference>
<dbReference type="CDD" id="cd16927">
    <property type="entry name" value="HATPase_Hsp90-like"/>
    <property type="match status" value="1"/>
</dbReference>
<reference evidence="8 9" key="1">
    <citation type="submission" date="2019-08" db="EMBL/GenBank/DDBJ databases">
        <title>Highly reduced genomes of protist endosymbionts show evolutionary convergence.</title>
        <authorList>
            <person name="George E."/>
            <person name="Husnik F."/>
            <person name="Tashyreva D."/>
            <person name="Prokopchuk G."/>
            <person name="Horak A."/>
            <person name="Kwong W.K."/>
            <person name="Lukes J."/>
            <person name="Keeling P.J."/>
        </authorList>
    </citation>
    <scope>NUCLEOTIDE SEQUENCE [LARGE SCALE GENOMIC DNA]</scope>
    <source>
        <strain evidence="8">1621</strain>
    </source>
</reference>
<dbReference type="NCBIfam" id="NF003555">
    <property type="entry name" value="PRK05218.1"/>
    <property type="match status" value="1"/>
</dbReference>
<dbReference type="InterPro" id="IPR020568">
    <property type="entry name" value="Ribosomal_Su5_D2-typ_SF"/>
</dbReference>
<dbReference type="RefSeq" id="WP_148952231.1">
    <property type="nucleotide sequence ID" value="NZ_CP043312.1"/>
</dbReference>
<keyword evidence="3 6" id="KW-0067">ATP-binding</keyword>
<feature type="binding site" evidence="7">
    <location>
        <position position="95"/>
    </location>
    <ligand>
        <name>ATP</name>
        <dbReference type="ChEBI" id="CHEBI:30616"/>
    </ligand>
</feature>
<dbReference type="EMBL" id="CP043312">
    <property type="protein sequence ID" value="QEK39870.1"/>
    <property type="molecule type" value="Genomic_DNA"/>
</dbReference>
<dbReference type="Gene3D" id="3.40.50.11260">
    <property type="match status" value="1"/>
</dbReference>
<evidence type="ECO:0000256" key="3">
    <source>
        <dbReference type="ARBA" id="ARBA00022840"/>
    </source>
</evidence>
<proteinExistence type="inferred from homology"/>
<comment type="function">
    <text evidence="6">Molecular chaperone. Has ATPase activity.</text>
</comment>
<evidence type="ECO:0000256" key="1">
    <source>
        <dbReference type="ARBA" id="ARBA00008239"/>
    </source>
</evidence>
<dbReference type="Gene3D" id="3.30.230.80">
    <property type="match status" value="1"/>
</dbReference>
<dbReference type="PIRSF" id="PIRSF002583">
    <property type="entry name" value="Hsp90"/>
    <property type="match status" value="1"/>
</dbReference>
<dbReference type="Pfam" id="PF00183">
    <property type="entry name" value="HSP90"/>
    <property type="match status" value="1"/>
</dbReference>
<feature type="region of interest" description="A; substrate-binding" evidence="6">
    <location>
        <begin position="1"/>
        <end position="341"/>
    </location>
</feature>
<keyword evidence="5 6" id="KW-0143">Chaperone</keyword>
<dbReference type="PRINTS" id="PR00775">
    <property type="entry name" value="HEATSHOCK90"/>
</dbReference>
<dbReference type="InterPro" id="IPR020575">
    <property type="entry name" value="Hsp90_N"/>
</dbReference>
<dbReference type="Proteomes" id="UP000323844">
    <property type="component" value="Chromosome"/>
</dbReference>
<feature type="binding site" evidence="7">
    <location>
        <begin position="110"/>
        <end position="111"/>
    </location>
    <ligand>
        <name>ATP</name>
        <dbReference type="ChEBI" id="CHEBI:30616"/>
    </ligand>
</feature>
<dbReference type="InterPro" id="IPR001404">
    <property type="entry name" value="Hsp90_fam"/>
</dbReference>
<dbReference type="HAMAP" id="MF_00505">
    <property type="entry name" value="HSP90"/>
    <property type="match status" value="1"/>
</dbReference>
<evidence type="ECO:0000256" key="7">
    <source>
        <dbReference type="PIRSR" id="PIRSR002583-1"/>
    </source>
</evidence>
<dbReference type="AlphaFoldDB" id="A0A5C0UJD8"/>
<keyword evidence="2 6" id="KW-0547">Nucleotide-binding</keyword>
<dbReference type="SUPFAM" id="SSF110942">
    <property type="entry name" value="HSP90 C-terminal domain"/>
    <property type="match status" value="1"/>
</dbReference>
<feature type="binding site" evidence="7">
    <location>
        <position position="103"/>
    </location>
    <ligand>
        <name>ATP</name>
        <dbReference type="ChEBI" id="CHEBI:30616"/>
    </ligand>
</feature>
<dbReference type="InterPro" id="IPR037196">
    <property type="entry name" value="HSP90_C"/>
</dbReference>
<dbReference type="PANTHER" id="PTHR11528">
    <property type="entry name" value="HEAT SHOCK PROTEIN 90 FAMILY MEMBER"/>
    <property type="match status" value="1"/>
</dbReference>
<feature type="binding site" evidence="7">
    <location>
        <position position="90"/>
    </location>
    <ligand>
        <name>ATP</name>
        <dbReference type="ChEBI" id="CHEBI:30616"/>
    </ligand>
</feature>
<feature type="binding site" evidence="7">
    <location>
        <position position="341"/>
    </location>
    <ligand>
        <name>ATP</name>
        <dbReference type="ChEBI" id="CHEBI:30616"/>
    </ligand>
</feature>
<feature type="region of interest" description="C" evidence="6">
    <location>
        <begin position="552"/>
        <end position="629"/>
    </location>
</feature>
<comment type="caution">
    <text evidence="6">Lacks conserved residue(s) required for the propagation of feature annotation.</text>
</comment>
<dbReference type="GO" id="GO:0005524">
    <property type="term" value="F:ATP binding"/>
    <property type="evidence" value="ECO:0007669"/>
    <property type="project" value="UniProtKB-UniRule"/>
</dbReference>
<organism evidence="8 9">
    <name type="scientific">Candidatus Sneabacter namystus</name>
    <dbReference type="NCBI Taxonomy" id="2601646"/>
    <lineage>
        <taxon>Bacteria</taxon>
        <taxon>Pseudomonadati</taxon>
        <taxon>Pseudomonadota</taxon>
        <taxon>Alphaproteobacteria</taxon>
        <taxon>Rickettsiales</taxon>
        <taxon>Rickettsiaceae</taxon>
        <taxon>Rickettsieae</taxon>
        <taxon>Candidatus Sneabacter</taxon>
    </lineage>
</organism>
<dbReference type="GO" id="GO:0016887">
    <property type="term" value="F:ATP hydrolysis activity"/>
    <property type="evidence" value="ECO:0007669"/>
    <property type="project" value="InterPro"/>
</dbReference>
<comment type="subunit">
    <text evidence="6">Homodimer.</text>
</comment>